<dbReference type="AlphaFoldDB" id="A0A8J2PKJ9"/>
<keyword evidence="6" id="KW-0408">Iron</keyword>
<proteinExistence type="predicted"/>
<evidence type="ECO:0000256" key="6">
    <source>
        <dbReference type="ARBA" id="ARBA00023004"/>
    </source>
</evidence>
<sequence length="769" mass="87643">TEDERSNLICWLEFKLHPGLAIGPMKIELLARNPDILQIYEFLGDKETRKLALSSSQFKAATQNAAAIRRIKDFFGVKISSKVTTEALHVQSYPFGNHFLPGKDLMQPILAETAQELPLATLIIHLNDNGEDSGGVTAFPYSGTTARLVKGSAVLWFNRLSDGSSDTNAVHGVCPIKFGNKLVAKLFVPFDKRLISGKCSLKQTERFQLPANNMYFQKPELPPLVVPKRQKPPIQGFMKKFSKYSYASPNGLTELVQLEWKFYPEIKRLFQRHLKKTKNTRLEKSNEDILACLEDFEQSTKKIVENLMELPLNDLQAVKKVALNPLAIYKVIGRFRNYYLRWTIGIPEPGNRLKIKLQSILDKMYIVSGGPVRDDLEKAMLVIANIQFIYDLEVKDVAAGLIDGIDARVTLNAKDCYLIGQQAILKERFTTGIAWLEFALHLLVNTNDNSMAADDVYNELVAAEIQHDEEHPKNRIVDYNFFVKPLSQTPDHSQRITHRSLYDQELKKDWNIEKHYDNKLWQVCTGKIEQTPEVKSQLFCWYETEIHMTYKIGPIKAEIHSLSNMSAVIHYHDVLSARAVEEMKLFINDKPSRMIIDSGNYDPFSSPVLRKVDTAMVNNLSQVTLDLMSRITGYKKPPESRPMDGHYFAYGPGAARGRHWDIDYGPLTIFASFVFYLSNVEKGGETAFPRLRVKITPEKGSMLLWVNSYSDGKVDKWIEHASCPVVFGEKWIFAPDSVEGDQHQLRCHLKRRTPYEVVVNGKPIQSNLK</sequence>
<name>A0A8J2PKJ9_9HEXA</name>
<accession>A0A8J2PKJ9</accession>
<dbReference type="PANTHER" id="PTHR10869:SF244">
    <property type="entry name" value="PROLYL 4-HYDROXYLASE SUBUNIT ALPHA-2"/>
    <property type="match status" value="1"/>
</dbReference>
<dbReference type="GO" id="GO:0031418">
    <property type="term" value="F:L-ascorbic acid binding"/>
    <property type="evidence" value="ECO:0007669"/>
    <property type="project" value="UniProtKB-KW"/>
</dbReference>
<reference evidence="8" key="1">
    <citation type="submission" date="2021-06" db="EMBL/GenBank/DDBJ databases">
        <authorList>
            <person name="Hodson N. C."/>
            <person name="Mongue J. A."/>
            <person name="Jaron S. K."/>
        </authorList>
    </citation>
    <scope>NUCLEOTIDE SEQUENCE</scope>
</reference>
<protein>
    <recommendedName>
        <fullName evidence="7">Prolyl 4-hydroxylase alpha subunit domain-containing protein</fullName>
    </recommendedName>
</protein>
<dbReference type="InterPro" id="IPR044862">
    <property type="entry name" value="Pro_4_hyd_alph_FE2OG_OXY"/>
</dbReference>
<dbReference type="SMART" id="SM00702">
    <property type="entry name" value="P4Hc"/>
    <property type="match status" value="2"/>
</dbReference>
<keyword evidence="2" id="KW-0479">Metal-binding</keyword>
<dbReference type="Proteomes" id="UP000708208">
    <property type="component" value="Unassembled WGS sequence"/>
</dbReference>
<evidence type="ECO:0000256" key="4">
    <source>
        <dbReference type="ARBA" id="ARBA00022964"/>
    </source>
</evidence>
<feature type="non-terminal residue" evidence="8">
    <location>
        <position position="1"/>
    </location>
</feature>
<dbReference type="InterPro" id="IPR045054">
    <property type="entry name" value="P4HA-like"/>
</dbReference>
<comment type="cofactor">
    <cofactor evidence="1">
        <name>L-ascorbate</name>
        <dbReference type="ChEBI" id="CHEBI:38290"/>
    </cofactor>
</comment>
<dbReference type="GO" id="GO:0004656">
    <property type="term" value="F:procollagen-proline 4-dioxygenase activity"/>
    <property type="evidence" value="ECO:0007669"/>
    <property type="project" value="InterPro"/>
</dbReference>
<evidence type="ECO:0000256" key="1">
    <source>
        <dbReference type="ARBA" id="ARBA00001961"/>
    </source>
</evidence>
<dbReference type="PANTHER" id="PTHR10869">
    <property type="entry name" value="PROLYL 4-HYDROXYLASE ALPHA SUBUNIT"/>
    <property type="match status" value="1"/>
</dbReference>
<evidence type="ECO:0000313" key="8">
    <source>
        <dbReference type="EMBL" id="CAG7826769.1"/>
    </source>
</evidence>
<dbReference type="GO" id="GO:0005506">
    <property type="term" value="F:iron ion binding"/>
    <property type="evidence" value="ECO:0007669"/>
    <property type="project" value="InterPro"/>
</dbReference>
<gene>
    <name evidence="8" type="ORF">AFUS01_LOCUS36808</name>
</gene>
<keyword evidence="3" id="KW-0847">Vitamin C</keyword>
<dbReference type="EMBL" id="CAJVCH010541060">
    <property type="protein sequence ID" value="CAG7826769.1"/>
    <property type="molecule type" value="Genomic_DNA"/>
</dbReference>
<dbReference type="Pfam" id="PF08336">
    <property type="entry name" value="P4Ha_N"/>
    <property type="match status" value="1"/>
</dbReference>
<organism evidence="8 9">
    <name type="scientific">Allacma fusca</name>
    <dbReference type="NCBI Taxonomy" id="39272"/>
    <lineage>
        <taxon>Eukaryota</taxon>
        <taxon>Metazoa</taxon>
        <taxon>Ecdysozoa</taxon>
        <taxon>Arthropoda</taxon>
        <taxon>Hexapoda</taxon>
        <taxon>Collembola</taxon>
        <taxon>Symphypleona</taxon>
        <taxon>Sminthuridae</taxon>
        <taxon>Allacma</taxon>
    </lineage>
</organism>
<dbReference type="Pfam" id="PF13640">
    <property type="entry name" value="2OG-FeII_Oxy_3"/>
    <property type="match status" value="1"/>
</dbReference>
<feature type="domain" description="Prolyl 4-hydroxylase alpha subunit" evidence="7">
    <location>
        <begin position="18"/>
        <end position="189"/>
    </location>
</feature>
<evidence type="ECO:0000259" key="7">
    <source>
        <dbReference type="SMART" id="SM00702"/>
    </source>
</evidence>
<dbReference type="GO" id="GO:0005783">
    <property type="term" value="C:endoplasmic reticulum"/>
    <property type="evidence" value="ECO:0007669"/>
    <property type="project" value="InterPro"/>
</dbReference>
<evidence type="ECO:0000256" key="2">
    <source>
        <dbReference type="ARBA" id="ARBA00022723"/>
    </source>
</evidence>
<keyword evidence="5" id="KW-0560">Oxidoreductase</keyword>
<dbReference type="OrthoDB" id="420380at2759"/>
<keyword evidence="9" id="KW-1185">Reference proteome</keyword>
<evidence type="ECO:0000256" key="5">
    <source>
        <dbReference type="ARBA" id="ARBA00023002"/>
    </source>
</evidence>
<evidence type="ECO:0000256" key="3">
    <source>
        <dbReference type="ARBA" id="ARBA00022896"/>
    </source>
</evidence>
<dbReference type="InterPro" id="IPR013547">
    <property type="entry name" value="P4H_N"/>
</dbReference>
<dbReference type="InterPro" id="IPR006620">
    <property type="entry name" value="Pro_4_hyd_alph"/>
</dbReference>
<evidence type="ECO:0000313" key="9">
    <source>
        <dbReference type="Proteomes" id="UP000708208"/>
    </source>
</evidence>
<keyword evidence="4" id="KW-0223">Dioxygenase</keyword>
<feature type="domain" description="Prolyl 4-hydroxylase alpha subunit" evidence="7">
    <location>
        <begin position="566"/>
        <end position="738"/>
    </location>
</feature>
<comment type="caution">
    <text evidence="8">The sequence shown here is derived from an EMBL/GenBank/DDBJ whole genome shotgun (WGS) entry which is preliminary data.</text>
</comment>